<gene>
    <name evidence="1" type="ORF">F383_39367</name>
</gene>
<dbReference type="EMBL" id="JRRC01246501">
    <property type="protein sequence ID" value="KHG02176.1"/>
    <property type="molecule type" value="Genomic_DNA"/>
</dbReference>
<protein>
    <submittedName>
        <fullName evidence="1">Uncharacterized protein</fullName>
    </submittedName>
</protein>
<reference evidence="2" key="1">
    <citation type="submission" date="2014-09" db="EMBL/GenBank/DDBJ databases">
        <authorList>
            <person name="Mudge J."/>
            <person name="Ramaraj T."/>
            <person name="Lindquist I.E."/>
            <person name="Bharti A.K."/>
            <person name="Sundararajan A."/>
            <person name="Cameron C.T."/>
            <person name="Woodward J.E."/>
            <person name="May G.D."/>
            <person name="Brubaker C."/>
            <person name="Broadhvest J."/>
            <person name="Wilkins T.A."/>
        </authorList>
    </citation>
    <scope>NUCLEOTIDE SEQUENCE</scope>
    <source>
        <strain evidence="2">cv. AKA8401</strain>
    </source>
</reference>
<dbReference type="AlphaFoldDB" id="A0A0B0MTA6"/>
<dbReference type="Proteomes" id="UP000032142">
    <property type="component" value="Unassembled WGS sequence"/>
</dbReference>
<comment type="caution">
    <text evidence="1">The sequence shown here is derived from an EMBL/GenBank/DDBJ whole genome shotgun (WGS) entry which is preliminary data.</text>
</comment>
<name>A0A0B0MTA6_GOSAR</name>
<keyword evidence="2" id="KW-1185">Reference proteome</keyword>
<organism evidence="1 2">
    <name type="scientific">Gossypium arboreum</name>
    <name type="common">Tree cotton</name>
    <name type="synonym">Gossypium nanking</name>
    <dbReference type="NCBI Taxonomy" id="29729"/>
    <lineage>
        <taxon>Eukaryota</taxon>
        <taxon>Viridiplantae</taxon>
        <taxon>Streptophyta</taxon>
        <taxon>Embryophyta</taxon>
        <taxon>Tracheophyta</taxon>
        <taxon>Spermatophyta</taxon>
        <taxon>Magnoliopsida</taxon>
        <taxon>eudicotyledons</taxon>
        <taxon>Gunneridae</taxon>
        <taxon>Pentapetalae</taxon>
        <taxon>rosids</taxon>
        <taxon>malvids</taxon>
        <taxon>Malvales</taxon>
        <taxon>Malvaceae</taxon>
        <taxon>Malvoideae</taxon>
        <taxon>Gossypium</taxon>
    </lineage>
</organism>
<sequence length="18" mass="2201">MFIRIGHMEIYVQNSCMK</sequence>
<proteinExistence type="predicted"/>
<evidence type="ECO:0000313" key="2">
    <source>
        <dbReference type="Proteomes" id="UP000032142"/>
    </source>
</evidence>
<evidence type="ECO:0000313" key="1">
    <source>
        <dbReference type="EMBL" id="KHG02176.1"/>
    </source>
</evidence>
<accession>A0A0B0MTA6</accession>